<dbReference type="PROSITE" id="PS50234">
    <property type="entry name" value="VWFA"/>
    <property type="match status" value="1"/>
</dbReference>
<dbReference type="PANTHER" id="PTHR22550:SF5">
    <property type="entry name" value="LEUCINE ZIPPER PROTEIN 4"/>
    <property type="match status" value="1"/>
</dbReference>
<evidence type="ECO:0000256" key="4">
    <source>
        <dbReference type="ARBA" id="ARBA00023136"/>
    </source>
</evidence>
<dbReference type="InterPro" id="IPR050768">
    <property type="entry name" value="UPF0353/GerABKA_families"/>
</dbReference>
<keyword evidence="3" id="KW-1133">Transmembrane helix</keyword>
<evidence type="ECO:0000313" key="6">
    <source>
        <dbReference type="EMBL" id="TWU17539.1"/>
    </source>
</evidence>
<dbReference type="InterPro" id="IPR028087">
    <property type="entry name" value="Tad_N"/>
</dbReference>
<keyword evidence="4" id="KW-0472">Membrane</keyword>
<dbReference type="CDD" id="cd00198">
    <property type="entry name" value="vWFA"/>
    <property type="match status" value="1"/>
</dbReference>
<dbReference type="PANTHER" id="PTHR22550">
    <property type="entry name" value="SPORE GERMINATION PROTEIN"/>
    <property type="match status" value="1"/>
</dbReference>
<name>A0A5C6C427_9BACT</name>
<dbReference type="InterPro" id="IPR002035">
    <property type="entry name" value="VWF_A"/>
</dbReference>
<dbReference type="SUPFAM" id="SSF53300">
    <property type="entry name" value="vWA-like"/>
    <property type="match status" value="1"/>
</dbReference>
<evidence type="ECO:0000256" key="2">
    <source>
        <dbReference type="ARBA" id="ARBA00022692"/>
    </source>
</evidence>
<gene>
    <name evidence="6" type="ORF">Pla52o_50950</name>
</gene>
<sequence length="327" mass="35425">MLVLIVLMLVAFMIAVAFSIDIAQMHLARTELRSATDAASKAAALELSRSLSTTKAIQRGQQVSLRNSVIGEPLVIAADQFEFGSSKESDSGKFQFQSGQTPLNSVRVNGKRTHDSVAGAIPMFFGNFVGFEFFEPQALATATYIERDVVLVVDRSGSMSGQKIRDLREAIKIFTETLAGTPVKEQVGLASYSEFASEDVQLTVDLNLITTAMDSLPVNGLTSISRGMDAGHQIMNRSRDPRFIEKTMIVMTDGKHNRGPEPRGAATRIAADGVTIHTITFGAGADVARMREIAKIGNGRAFNAVSGDELRNIYREIALTLSTMMTQ</sequence>
<reference evidence="6 7" key="1">
    <citation type="submission" date="2019-02" db="EMBL/GenBank/DDBJ databases">
        <title>Deep-cultivation of Planctomycetes and their phenomic and genomic characterization uncovers novel biology.</title>
        <authorList>
            <person name="Wiegand S."/>
            <person name="Jogler M."/>
            <person name="Boedeker C."/>
            <person name="Pinto D."/>
            <person name="Vollmers J."/>
            <person name="Rivas-Marin E."/>
            <person name="Kohn T."/>
            <person name="Peeters S.H."/>
            <person name="Heuer A."/>
            <person name="Rast P."/>
            <person name="Oberbeckmann S."/>
            <person name="Bunk B."/>
            <person name="Jeske O."/>
            <person name="Meyerdierks A."/>
            <person name="Storesund J.E."/>
            <person name="Kallscheuer N."/>
            <person name="Luecker S."/>
            <person name="Lage O.M."/>
            <person name="Pohl T."/>
            <person name="Merkel B.J."/>
            <person name="Hornburger P."/>
            <person name="Mueller R.-W."/>
            <person name="Bruemmer F."/>
            <person name="Labrenz M."/>
            <person name="Spormann A.M."/>
            <person name="Op Den Camp H."/>
            <person name="Overmann J."/>
            <person name="Amann R."/>
            <person name="Jetten M.S.M."/>
            <person name="Mascher T."/>
            <person name="Medema M.H."/>
            <person name="Devos D.P."/>
            <person name="Kaster A.-K."/>
            <person name="Ovreas L."/>
            <person name="Rohde M."/>
            <person name="Galperin M.Y."/>
            <person name="Jogler C."/>
        </authorList>
    </citation>
    <scope>NUCLEOTIDE SEQUENCE [LARGE SCALE GENOMIC DNA]</scope>
    <source>
        <strain evidence="6 7">Pla52o</strain>
    </source>
</reference>
<keyword evidence="1" id="KW-1003">Cell membrane</keyword>
<evidence type="ECO:0000256" key="3">
    <source>
        <dbReference type="ARBA" id="ARBA00022989"/>
    </source>
</evidence>
<dbReference type="EMBL" id="SJPT01000011">
    <property type="protein sequence ID" value="TWU17539.1"/>
    <property type="molecule type" value="Genomic_DNA"/>
</dbReference>
<accession>A0A5C6C427</accession>
<evidence type="ECO:0000256" key="1">
    <source>
        <dbReference type="ARBA" id="ARBA00022475"/>
    </source>
</evidence>
<dbReference type="Proteomes" id="UP000316304">
    <property type="component" value="Unassembled WGS sequence"/>
</dbReference>
<proteinExistence type="predicted"/>
<dbReference type="AlphaFoldDB" id="A0A5C6C427"/>
<keyword evidence="2" id="KW-0812">Transmembrane</keyword>
<feature type="domain" description="VWFA" evidence="5">
    <location>
        <begin position="148"/>
        <end position="317"/>
    </location>
</feature>
<dbReference type="InterPro" id="IPR036465">
    <property type="entry name" value="vWFA_dom_sf"/>
</dbReference>
<comment type="caution">
    <text evidence="6">The sequence shown here is derived from an EMBL/GenBank/DDBJ whole genome shotgun (WGS) entry which is preliminary data.</text>
</comment>
<evidence type="ECO:0000313" key="7">
    <source>
        <dbReference type="Proteomes" id="UP000316304"/>
    </source>
</evidence>
<keyword evidence="7" id="KW-1185">Reference proteome</keyword>
<dbReference type="Gene3D" id="3.40.50.410">
    <property type="entry name" value="von Willebrand factor, type A domain"/>
    <property type="match status" value="1"/>
</dbReference>
<dbReference type="Pfam" id="PF00092">
    <property type="entry name" value="VWA"/>
    <property type="match status" value="1"/>
</dbReference>
<protein>
    <submittedName>
        <fullName evidence="6">von Willebrand factor type A domain protein</fullName>
    </submittedName>
</protein>
<dbReference type="OrthoDB" id="242905at2"/>
<dbReference type="SMART" id="SM00327">
    <property type="entry name" value="VWA"/>
    <property type="match status" value="1"/>
</dbReference>
<dbReference type="Pfam" id="PF13400">
    <property type="entry name" value="Tad"/>
    <property type="match status" value="1"/>
</dbReference>
<evidence type="ECO:0000259" key="5">
    <source>
        <dbReference type="PROSITE" id="PS50234"/>
    </source>
</evidence>
<organism evidence="6 7">
    <name type="scientific">Novipirellula galeiformis</name>
    <dbReference type="NCBI Taxonomy" id="2528004"/>
    <lineage>
        <taxon>Bacteria</taxon>
        <taxon>Pseudomonadati</taxon>
        <taxon>Planctomycetota</taxon>
        <taxon>Planctomycetia</taxon>
        <taxon>Pirellulales</taxon>
        <taxon>Pirellulaceae</taxon>
        <taxon>Novipirellula</taxon>
    </lineage>
</organism>